<dbReference type="OrthoDB" id="9797938at2"/>
<dbReference type="Gene3D" id="3.10.129.10">
    <property type="entry name" value="Hotdog Thioesterase"/>
    <property type="match status" value="1"/>
</dbReference>
<name>A0A1W6ZK61_9HYPH</name>
<protein>
    <submittedName>
        <fullName evidence="1">Enoyl-CoA hydratase</fullName>
    </submittedName>
</protein>
<dbReference type="EMBL" id="CP021112">
    <property type="protein sequence ID" value="ARP97645.1"/>
    <property type="molecule type" value="Genomic_DNA"/>
</dbReference>
<dbReference type="CDD" id="cd03454">
    <property type="entry name" value="YdeM"/>
    <property type="match status" value="1"/>
</dbReference>
<dbReference type="InterPro" id="IPR052342">
    <property type="entry name" value="MCH/BMMD"/>
</dbReference>
<dbReference type="STRING" id="1235591.CAK95_00060"/>
<keyword evidence="2" id="KW-1185">Reference proteome</keyword>
<organism evidence="1 2">
    <name type="scientific">Pseudorhodoplanes sinuspersici</name>
    <dbReference type="NCBI Taxonomy" id="1235591"/>
    <lineage>
        <taxon>Bacteria</taxon>
        <taxon>Pseudomonadati</taxon>
        <taxon>Pseudomonadota</taxon>
        <taxon>Alphaproteobacteria</taxon>
        <taxon>Hyphomicrobiales</taxon>
        <taxon>Pseudorhodoplanes</taxon>
    </lineage>
</organism>
<dbReference type="SUPFAM" id="SSF54637">
    <property type="entry name" value="Thioesterase/thiol ester dehydrase-isomerase"/>
    <property type="match status" value="1"/>
</dbReference>
<dbReference type="AlphaFoldDB" id="A0A1W6ZK61"/>
<dbReference type="InterPro" id="IPR029069">
    <property type="entry name" value="HotDog_dom_sf"/>
</dbReference>
<dbReference type="KEGG" id="psin:CAK95_00060"/>
<evidence type="ECO:0000313" key="1">
    <source>
        <dbReference type="EMBL" id="ARP97645.1"/>
    </source>
</evidence>
<proteinExistence type="predicted"/>
<dbReference type="RefSeq" id="WP_086085964.1">
    <property type="nucleotide sequence ID" value="NZ_CP021112.1"/>
</dbReference>
<gene>
    <name evidence="1" type="ORF">CAK95_00060</name>
</gene>
<sequence>MVKYLEDFREGEIWQSGSIVIGEEEMIAYARANDPQPIHVDPDAAKNGPFGGIIASGWQIAALSMRLFVEAGGHGDAPIVGIGIDELRWKQVVRPGDALRTTREIVEVRRSASKPDRGTIRTRVAVLNQRDETVMTYYALGQVRAHGTLSLAAPCKA</sequence>
<reference evidence="1 2" key="1">
    <citation type="submission" date="2017-05" db="EMBL/GenBank/DDBJ databases">
        <title>Full genome sequence of Pseudorhodoplanes sinuspersici.</title>
        <authorList>
            <person name="Dastgheib S.M.M."/>
            <person name="Shavandi M."/>
            <person name="Tirandaz H."/>
        </authorList>
    </citation>
    <scope>NUCLEOTIDE SEQUENCE [LARGE SCALE GENOMIC DNA]</scope>
    <source>
        <strain evidence="1 2">RIPI110</strain>
    </source>
</reference>
<dbReference type="Pfam" id="PF01575">
    <property type="entry name" value="MaoC_dehydratas"/>
    <property type="match status" value="1"/>
</dbReference>
<dbReference type="PANTHER" id="PTHR43664:SF1">
    <property type="entry name" value="BETA-METHYLMALYL-COA DEHYDRATASE"/>
    <property type="match status" value="1"/>
</dbReference>
<dbReference type="PANTHER" id="PTHR43664">
    <property type="entry name" value="MONOAMINE OXIDASE-RELATED"/>
    <property type="match status" value="1"/>
</dbReference>
<dbReference type="Proteomes" id="UP000194137">
    <property type="component" value="Chromosome"/>
</dbReference>
<accession>A0A1W6ZK61</accession>
<evidence type="ECO:0000313" key="2">
    <source>
        <dbReference type="Proteomes" id="UP000194137"/>
    </source>
</evidence>
<dbReference type="InterPro" id="IPR002539">
    <property type="entry name" value="MaoC-like_dom"/>
</dbReference>